<dbReference type="STRING" id="400682.A0A1X7SZ96"/>
<dbReference type="InParanoid" id="A0A1X7SZ96"/>
<dbReference type="GO" id="GO:0030490">
    <property type="term" value="P:maturation of SSU-rRNA"/>
    <property type="evidence" value="ECO:0007669"/>
    <property type="project" value="TreeGrafter"/>
</dbReference>
<dbReference type="PANTHER" id="PTHR12814">
    <property type="entry name" value="RNA-BINDING PROTEIN NOB1"/>
    <property type="match status" value="1"/>
</dbReference>
<sequence length="134" mass="15357">MNKSRVSCLVVDSGPFIKGVALQDWSQTVYTIRDVISEIKDSETRQRLQVLPYELILREPSQEYIKHVTRLSRELSQLTGMDSSLDLTTLVTTGFFQSHPIEVQKAAIVEAARRLGYQLKKEQYEVISSFIHAR</sequence>
<dbReference type="InterPro" id="IPR033411">
    <property type="entry name" value="Ribonuclease_PIN"/>
</dbReference>
<evidence type="ECO:0000313" key="6">
    <source>
        <dbReference type="EnsemblMetazoa" id="Aqu2.1.07483_001"/>
    </source>
</evidence>
<evidence type="ECO:0000256" key="4">
    <source>
        <dbReference type="ARBA" id="ARBA00022801"/>
    </source>
</evidence>
<dbReference type="OrthoDB" id="446759at2759"/>
<evidence type="ECO:0000256" key="2">
    <source>
        <dbReference type="ARBA" id="ARBA00022722"/>
    </source>
</evidence>
<organism evidence="6">
    <name type="scientific">Amphimedon queenslandica</name>
    <name type="common">Sponge</name>
    <dbReference type="NCBI Taxonomy" id="400682"/>
    <lineage>
        <taxon>Eukaryota</taxon>
        <taxon>Metazoa</taxon>
        <taxon>Porifera</taxon>
        <taxon>Demospongiae</taxon>
        <taxon>Heteroscleromorpha</taxon>
        <taxon>Haplosclerida</taxon>
        <taxon>Niphatidae</taxon>
        <taxon>Amphimedon</taxon>
    </lineage>
</organism>
<dbReference type="GO" id="GO:0004521">
    <property type="term" value="F:RNA endonuclease activity"/>
    <property type="evidence" value="ECO:0007669"/>
    <property type="project" value="TreeGrafter"/>
</dbReference>
<dbReference type="GO" id="GO:0005737">
    <property type="term" value="C:cytoplasm"/>
    <property type="evidence" value="ECO:0007669"/>
    <property type="project" value="UniProtKB-ARBA"/>
</dbReference>
<dbReference type="Gene3D" id="3.40.50.1010">
    <property type="entry name" value="5'-nuclease"/>
    <property type="match status" value="1"/>
</dbReference>
<accession>A0A1X7SZ96</accession>
<keyword evidence="4" id="KW-0378">Hydrolase</keyword>
<dbReference type="FunFam" id="3.40.50.1010:FF:000020">
    <property type="entry name" value="20S-pre-rRNA D-site endonuclease NOB1"/>
    <property type="match status" value="1"/>
</dbReference>
<evidence type="ECO:0000259" key="5">
    <source>
        <dbReference type="Pfam" id="PF17146"/>
    </source>
</evidence>
<dbReference type="GO" id="GO:0030688">
    <property type="term" value="C:preribosome, small subunit precursor"/>
    <property type="evidence" value="ECO:0007669"/>
    <property type="project" value="TreeGrafter"/>
</dbReference>
<keyword evidence="3" id="KW-0479">Metal-binding</keyword>
<dbReference type="EnsemblMetazoa" id="Aqu2.1.07483_001">
    <property type="protein sequence ID" value="Aqu2.1.07483_001"/>
    <property type="gene ID" value="Aqu2.1.07483"/>
</dbReference>
<feature type="domain" description="Ribonuclease PIN" evidence="5">
    <location>
        <begin position="9"/>
        <end position="79"/>
    </location>
</feature>
<dbReference type="PANTHER" id="PTHR12814:SF2">
    <property type="entry name" value="RNA-BINDING PROTEIN NOB1"/>
    <property type="match status" value="1"/>
</dbReference>
<dbReference type="eggNOG" id="KOG2463">
    <property type="taxonomic scope" value="Eukaryota"/>
</dbReference>
<name>A0A1X7SZ96_AMPQE</name>
<dbReference type="Pfam" id="PF17146">
    <property type="entry name" value="PIN_6"/>
    <property type="match status" value="1"/>
</dbReference>
<dbReference type="InterPro" id="IPR039907">
    <property type="entry name" value="NOB1"/>
</dbReference>
<proteinExistence type="inferred from homology"/>
<comment type="similarity">
    <text evidence="1">Belongs to the NOB1 family.</text>
</comment>
<evidence type="ECO:0000256" key="3">
    <source>
        <dbReference type="ARBA" id="ARBA00022723"/>
    </source>
</evidence>
<evidence type="ECO:0000256" key="1">
    <source>
        <dbReference type="ARBA" id="ARBA00005858"/>
    </source>
</evidence>
<keyword evidence="2" id="KW-0540">Nuclease</keyword>
<protein>
    <recommendedName>
        <fullName evidence="5">Ribonuclease PIN domain-containing protein</fullName>
    </recommendedName>
</protein>
<dbReference type="AlphaFoldDB" id="A0A1X7SZ96"/>
<reference evidence="6" key="1">
    <citation type="submission" date="2017-05" db="UniProtKB">
        <authorList>
            <consortium name="EnsemblMetazoa"/>
        </authorList>
    </citation>
    <scope>IDENTIFICATION</scope>
</reference>
<dbReference type="GO" id="GO:0016787">
    <property type="term" value="F:hydrolase activity"/>
    <property type="evidence" value="ECO:0007669"/>
    <property type="project" value="UniProtKB-KW"/>
</dbReference>
<dbReference type="GO" id="GO:0031981">
    <property type="term" value="C:nuclear lumen"/>
    <property type="evidence" value="ECO:0007669"/>
    <property type="project" value="UniProtKB-ARBA"/>
</dbReference>
<dbReference type="GO" id="GO:0046872">
    <property type="term" value="F:metal ion binding"/>
    <property type="evidence" value="ECO:0007669"/>
    <property type="project" value="UniProtKB-KW"/>
</dbReference>